<dbReference type="InterPro" id="IPR020598">
    <property type="entry name" value="rRNA_Ade_methylase_Trfase_N"/>
</dbReference>
<feature type="binding site" evidence="11">
    <location>
        <position position="120"/>
    </location>
    <ligand>
        <name>S-adenosyl-L-methionine</name>
        <dbReference type="ChEBI" id="CHEBI:59789"/>
    </ligand>
</feature>
<dbReference type="GeneID" id="100932622"/>
<dbReference type="RefSeq" id="XP_003767820.1">
    <property type="nucleotide sequence ID" value="XM_003767772.4"/>
</dbReference>
<keyword evidence="8" id="KW-0805">Transcription regulation</keyword>
<dbReference type="GO" id="GO:0003723">
    <property type="term" value="F:RNA binding"/>
    <property type="evidence" value="ECO:0007669"/>
    <property type="project" value="UniProtKB-UniRule"/>
</dbReference>
<keyword evidence="7" id="KW-0809">Transit peptide</keyword>
<evidence type="ECO:0000256" key="13">
    <source>
        <dbReference type="SAM" id="SignalP"/>
    </source>
</evidence>
<organism evidence="15 16">
    <name type="scientific">Sarcophilus harrisii</name>
    <name type="common">Tasmanian devil</name>
    <name type="synonym">Sarcophilus laniarius</name>
    <dbReference type="NCBI Taxonomy" id="9305"/>
    <lineage>
        <taxon>Eukaryota</taxon>
        <taxon>Metazoa</taxon>
        <taxon>Chordata</taxon>
        <taxon>Craniata</taxon>
        <taxon>Vertebrata</taxon>
        <taxon>Euteleostomi</taxon>
        <taxon>Mammalia</taxon>
        <taxon>Metatheria</taxon>
        <taxon>Dasyuromorphia</taxon>
        <taxon>Dasyuridae</taxon>
        <taxon>Sarcophilus</taxon>
    </lineage>
</organism>
<keyword evidence="6 11" id="KW-0694">RNA-binding</keyword>
<evidence type="ECO:0000256" key="2">
    <source>
        <dbReference type="ARBA" id="ARBA00022552"/>
    </source>
</evidence>
<feature type="domain" description="Ribosomal RNA adenine methylase transferase N-terminal" evidence="14">
    <location>
        <begin position="76"/>
        <end position="280"/>
    </location>
</feature>
<accession>G3W8D9</accession>
<dbReference type="GO" id="GO:0005759">
    <property type="term" value="C:mitochondrial matrix"/>
    <property type="evidence" value="ECO:0007669"/>
    <property type="project" value="TreeGrafter"/>
</dbReference>
<dbReference type="CTD" id="64216"/>
<dbReference type="KEGG" id="shr:100932622"/>
<reference evidence="15" key="2">
    <citation type="submission" date="2025-08" db="UniProtKB">
        <authorList>
            <consortium name="Ensembl"/>
        </authorList>
    </citation>
    <scope>IDENTIFICATION</scope>
</reference>
<keyword evidence="2 12" id="KW-0698">rRNA processing</keyword>
<sequence length="391" mass="44356">MWGSVTALPVRLSLATVVGACFRHCRWETGAGFLTRPHRGLSQSCVELRSLPKVGKSGPSSKSRKWQRLFPGNAEVANTVVQLLQAGPPGACPRVLECNPGPGMITSALLNAGLQVVALESDLTFLQYLTTLKNCLDGQLEVIYCDFFLRDPNNRTLSPPVMFTETLFKNLGINEVPWAADVPVKIVGFLPTKNERSVLWKLLYDLYSCSSIYNYGRVELNMFISEKEYKKITSKPGEKYYQPISVLWQTACEIKLLHMEPLSSFVTFKNGSLVSLKNKELENKHLYFIRLTPRRNLFTDNLTPVNSYNFICMVKQCLNKSKSKLIDMFSSWSVCDPEALLQQLNKQNHELIGSLYPEEFKHLFEALECSETFTQKWIYDHYIQNATLASP</sequence>
<keyword evidence="13" id="KW-0732">Signal</keyword>
<dbReference type="HOGENOM" id="CLU_051778_0_0_1"/>
<evidence type="ECO:0000256" key="3">
    <source>
        <dbReference type="ARBA" id="ARBA00022603"/>
    </source>
</evidence>
<gene>
    <name evidence="15" type="primary">TFB2M</name>
</gene>
<dbReference type="FunCoup" id="G3W8D9">
    <property type="interactions" value="1098"/>
</dbReference>
<keyword evidence="5 11" id="KW-0949">S-adenosyl-L-methionine</keyword>
<evidence type="ECO:0000256" key="7">
    <source>
        <dbReference type="ARBA" id="ARBA00022946"/>
    </source>
</evidence>
<feature type="signal peptide" evidence="13">
    <location>
        <begin position="1"/>
        <end position="15"/>
    </location>
</feature>
<dbReference type="OMA" id="QFRQWPE"/>
<dbReference type="Pfam" id="PF00398">
    <property type="entry name" value="RrnaAD"/>
    <property type="match status" value="1"/>
</dbReference>
<comment type="subcellular location">
    <subcellularLocation>
        <location evidence="1">Mitochondrion</location>
    </subcellularLocation>
</comment>
<dbReference type="AlphaFoldDB" id="G3W8D9"/>
<dbReference type="Ensembl" id="ENSSHAT00000011790.2">
    <property type="protein sequence ID" value="ENSSHAP00000011694.1"/>
    <property type="gene ID" value="ENSSHAG00000010044.2"/>
</dbReference>
<evidence type="ECO:0000256" key="8">
    <source>
        <dbReference type="ARBA" id="ARBA00023015"/>
    </source>
</evidence>
<reference evidence="15" key="3">
    <citation type="submission" date="2025-09" db="UniProtKB">
        <authorList>
            <consortium name="Ensembl"/>
        </authorList>
    </citation>
    <scope>IDENTIFICATION</scope>
</reference>
<keyword evidence="3 11" id="KW-0489">Methyltransferase</keyword>
<evidence type="ECO:0000256" key="6">
    <source>
        <dbReference type="ARBA" id="ARBA00022884"/>
    </source>
</evidence>
<dbReference type="PANTHER" id="PTHR11727">
    <property type="entry name" value="DIMETHYLADENOSINE TRANSFERASE"/>
    <property type="match status" value="1"/>
</dbReference>
<feature type="binding site" evidence="11">
    <location>
        <position position="146"/>
    </location>
    <ligand>
        <name>S-adenosyl-L-methionine</name>
        <dbReference type="ChEBI" id="CHEBI:59789"/>
    </ligand>
</feature>
<dbReference type="Proteomes" id="UP000007648">
    <property type="component" value="Unassembled WGS sequence"/>
</dbReference>
<keyword evidence="4 11" id="KW-0808">Transferase</keyword>
<evidence type="ECO:0000256" key="1">
    <source>
        <dbReference type="ARBA" id="ARBA00004173"/>
    </source>
</evidence>
<dbReference type="InParanoid" id="G3W8D9"/>
<evidence type="ECO:0000256" key="4">
    <source>
        <dbReference type="ARBA" id="ARBA00022679"/>
    </source>
</evidence>
<protein>
    <recommendedName>
        <fullName evidence="12">rRNA adenine N(6)-methyltransferase</fullName>
        <ecNumber evidence="12">2.1.1.-</ecNumber>
    </recommendedName>
</protein>
<evidence type="ECO:0000256" key="10">
    <source>
        <dbReference type="ARBA" id="ARBA00023163"/>
    </source>
</evidence>
<evidence type="ECO:0000256" key="12">
    <source>
        <dbReference type="RuleBase" id="RU362106"/>
    </source>
</evidence>
<dbReference type="InterPro" id="IPR001737">
    <property type="entry name" value="KsgA/Erm"/>
</dbReference>
<keyword evidence="9" id="KW-0496">Mitochondrion</keyword>
<proteinExistence type="inferred from homology"/>
<evidence type="ECO:0000313" key="15">
    <source>
        <dbReference type="Ensembl" id="ENSSHAP00000011694.1"/>
    </source>
</evidence>
<evidence type="ECO:0000256" key="11">
    <source>
        <dbReference type="PROSITE-ProRule" id="PRU01026"/>
    </source>
</evidence>
<comment type="similarity">
    <text evidence="11 12">Belongs to the class I-like SAM-binding methyltransferase superfamily. rRNA adenine N(6)-methyltransferase family.</text>
</comment>
<feature type="chain" id="PRO_5012858898" description="rRNA adenine N(6)-methyltransferase" evidence="13">
    <location>
        <begin position="16"/>
        <end position="391"/>
    </location>
</feature>
<dbReference type="GeneTree" id="ENSGT00950000183142"/>
<reference evidence="15 16" key="1">
    <citation type="journal article" date="2011" name="Proc. Natl. Acad. Sci. U.S.A.">
        <title>Genetic diversity and population structure of the endangered marsupial Sarcophilus harrisii (Tasmanian devil).</title>
        <authorList>
            <person name="Miller W."/>
            <person name="Hayes V.M."/>
            <person name="Ratan A."/>
            <person name="Petersen D.C."/>
            <person name="Wittekindt N.E."/>
            <person name="Miller J."/>
            <person name="Walenz B."/>
            <person name="Knight J."/>
            <person name="Qi J."/>
            <person name="Zhao F."/>
            <person name="Wang Q."/>
            <person name="Bedoya-Reina O.C."/>
            <person name="Katiyar N."/>
            <person name="Tomsho L.P."/>
            <person name="Kasson L.M."/>
            <person name="Hardie R.A."/>
            <person name="Woodbridge P."/>
            <person name="Tindall E.A."/>
            <person name="Bertelsen M.F."/>
            <person name="Dixon D."/>
            <person name="Pyecroft S."/>
            <person name="Helgen K.M."/>
            <person name="Lesk A.M."/>
            <person name="Pringle T.H."/>
            <person name="Patterson N."/>
            <person name="Zhang Y."/>
            <person name="Kreiss A."/>
            <person name="Woods G.M."/>
            <person name="Jones M.E."/>
            <person name="Schuster S.C."/>
        </authorList>
    </citation>
    <scope>NUCLEOTIDE SEQUENCE [LARGE SCALE GENOMIC DNA]</scope>
</reference>
<dbReference type="SMART" id="SM00650">
    <property type="entry name" value="rADc"/>
    <property type="match status" value="1"/>
</dbReference>
<dbReference type="PROSITE" id="PS51689">
    <property type="entry name" value="SAM_RNA_A_N6_MT"/>
    <property type="match status" value="1"/>
</dbReference>
<evidence type="ECO:0000313" key="16">
    <source>
        <dbReference type="Proteomes" id="UP000007648"/>
    </source>
</evidence>
<dbReference type="OrthoDB" id="9895503at2759"/>
<comment type="caution">
    <text evidence="11">Lacks conserved residue(s) required for the propagation of feature annotation.</text>
</comment>
<keyword evidence="16" id="KW-1185">Reference proteome</keyword>
<dbReference type="GO" id="GO:0034246">
    <property type="term" value="F:mitochondrial transcription factor activity"/>
    <property type="evidence" value="ECO:0007669"/>
    <property type="project" value="TreeGrafter"/>
</dbReference>
<evidence type="ECO:0000259" key="14">
    <source>
        <dbReference type="SMART" id="SM00650"/>
    </source>
</evidence>
<dbReference type="EC" id="2.1.1.-" evidence="12"/>
<dbReference type="SUPFAM" id="SSF53335">
    <property type="entry name" value="S-adenosyl-L-methionine-dependent methyltransferases"/>
    <property type="match status" value="1"/>
</dbReference>
<dbReference type="InterPro" id="IPR029063">
    <property type="entry name" value="SAM-dependent_MTases_sf"/>
</dbReference>
<name>G3W8D9_SARHA</name>
<dbReference type="STRING" id="9305.ENSSHAP00000011694"/>
<dbReference type="GO" id="GO:0006391">
    <property type="term" value="P:transcription initiation at mitochondrial promoter"/>
    <property type="evidence" value="ECO:0007669"/>
    <property type="project" value="TreeGrafter"/>
</dbReference>
<dbReference type="GO" id="GO:0000179">
    <property type="term" value="F:rRNA (adenine-N6,N6-)-dimethyltransferase activity"/>
    <property type="evidence" value="ECO:0007669"/>
    <property type="project" value="UniProtKB-UniRule"/>
</dbReference>
<dbReference type="eggNOG" id="KOG0820">
    <property type="taxonomic scope" value="Eukaryota"/>
</dbReference>
<dbReference type="PIRSF" id="PIRSF027833">
    <property type="entry name" value="MtTFB2"/>
    <property type="match status" value="1"/>
</dbReference>
<evidence type="ECO:0000256" key="5">
    <source>
        <dbReference type="ARBA" id="ARBA00022691"/>
    </source>
</evidence>
<keyword evidence="10" id="KW-0804">Transcription</keyword>
<dbReference type="Gene3D" id="3.40.50.150">
    <property type="entry name" value="Vaccinia Virus protein VP39"/>
    <property type="match status" value="1"/>
</dbReference>
<evidence type="ECO:0000256" key="9">
    <source>
        <dbReference type="ARBA" id="ARBA00023128"/>
    </source>
</evidence>
<dbReference type="PANTHER" id="PTHR11727:SF13">
    <property type="entry name" value="DIMETHYLADENOSINE TRANSFERASE 2, MITOCHONDRIAL"/>
    <property type="match status" value="1"/>
</dbReference>